<gene>
    <name evidence="1" type="ORF">O181_049856</name>
</gene>
<sequence length="97" mass="11476">MKSAFSQEKVAMQTEVLWSELNCLPYWDPVVNIALDVMHNWFKGVLEHHFLRRWGFNSKISDTYDNSEALEPLQQLQEEDTIMSIHKELTLESDDYN</sequence>
<dbReference type="OrthoDB" id="3234349at2759"/>
<dbReference type="EMBL" id="AVOT02021363">
    <property type="protein sequence ID" value="MBW0510141.1"/>
    <property type="molecule type" value="Genomic_DNA"/>
</dbReference>
<keyword evidence="2" id="KW-1185">Reference proteome</keyword>
<evidence type="ECO:0000313" key="2">
    <source>
        <dbReference type="Proteomes" id="UP000765509"/>
    </source>
</evidence>
<accession>A0A9Q3E0Q5</accession>
<name>A0A9Q3E0Q5_9BASI</name>
<protein>
    <submittedName>
        <fullName evidence="1">Uncharacterized protein</fullName>
    </submittedName>
</protein>
<proteinExistence type="predicted"/>
<dbReference type="AlphaFoldDB" id="A0A9Q3E0Q5"/>
<dbReference type="Proteomes" id="UP000765509">
    <property type="component" value="Unassembled WGS sequence"/>
</dbReference>
<organism evidence="1 2">
    <name type="scientific">Austropuccinia psidii MF-1</name>
    <dbReference type="NCBI Taxonomy" id="1389203"/>
    <lineage>
        <taxon>Eukaryota</taxon>
        <taxon>Fungi</taxon>
        <taxon>Dikarya</taxon>
        <taxon>Basidiomycota</taxon>
        <taxon>Pucciniomycotina</taxon>
        <taxon>Pucciniomycetes</taxon>
        <taxon>Pucciniales</taxon>
        <taxon>Sphaerophragmiaceae</taxon>
        <taxon>Austropuccinia</taxon>
    </lineage>
</organism>
<reference evidence="1" key="1">
    <citation type="submission" date="2021-03" db="EMBL/GenBank/DDBJ databases">
        <title>Draft genome sequence of rust myrtle Austropuccinia psidii MF-1, a brazilian biotype.</title>
        <authorList>
            <person name="Quecine M.C."/>
            <person name="Pachon D.M.R."/>
            <person name="Bonatelli M.L."/>
            <person name="Correr F.H."/>
            <person name="Franceschini L.M."/>
            <person name="Leite T.F."/>
            <person name="Margarido G.R.A."/>
            <person name="Almeida C.A."/>
            <person name="Ferrarezi J.A."/>
            <person name="Labate C.A."/>
        </authorList>
    </citation>
    <scope>NUCLEOTIDE SEQUENCE</scope>
    <source>
        <strain evidence="1">MF-1</strain>
    </source>
</reference>
<comment type="caution">
    <text evidence="1">The sequence shown here is derived from an EMBL/GenBank/DDBJ whole genome shotgun (WGS) entry which is preliminary data.</text>
</comment>
<evidence type="ECO:0000313" key="1">
    <source>
        <dbReference type="EMBL" id="MBW0510141.1"/>
    </source>
</evidence>